<comment type="cofactor">
    <cofactor evidence="1 9 10">
        <name>FAD</name>
        <dbReference type="ChEBI" id="CHEBI:57692"/>
    </cofactor>
</comment>
<feature type="binding site" evidence="9">
    <location>
        <position position="147"/>
    </location>
    <ligand>
        <name>FAD</name>
        <dbReference type="ChEBI" id="CHEBI:57692"/>
    </ligand>
</feature>
<keyword evidence="5 9" id="KW-0274">FAD</keyword>
<accession>A0A135SFY3</accession>
<keyword evidence="8" id="KW-0472">Membrane</keyword>
<feature type="domain" description="FAD-binding FR-type" evidence="11">
    <location>
        <begin position="51"/>
        <end position="180"/>
    </location>
</feature>
<evidence type="ECO:0000259" key="11">
    <source>
        <dbReference type="PROSITE" id="PS51384"/>
    </source>
</evidence>
<evidence type="ECO:0000256" key="5">
    <source>
        <dbReference type="ARBA" id="ARBA00022827"/>
    </source>
</evidence>
<comment type="similarity">
    <text evidence="3 10">Belongs to the flavoprotein pyridine nucleotide cytochrome reductase family.</text>
</comment>
<dbReference type="Pfam" id="PF00175">
    <property type="entry name" value="NAD_binding_1"/>
    <property type="match status" value="1"/>
</dbReference>
<feature type="binding site" evidence="9">
    <location>
        <position position="106"/>
    </location>
    <ligand>
        <name>FAD</name>
        <dbReference type="ChEBI" id="CHEBI:57692"/>
    </ligand>
</feature>
<dbReference type="Gene3D" id="2.40.30.10">
    <property type="entry name" value="Translation factors"/>
    <property type="match status" value="1"/>
</dbReference>
<dbReference type="InterPro" id="IPR039261">
    <property type="entry name" value="FNR_nucleotide-bd"/>
</dbReference>
<protein>
    <recommendedName>
        <fullName evidence="10">NADH-cytochrome b5 reductase</fullName>
        <ecNumber evidence="10">1.6.2.2</ecNumber>
    </recommendedName>
</protein>
<keyword evidence="13" id="KW-1185">Reference proteome</keyword>
<dbReference type="GO" id="GO:0090524">
    <property type="term" value="F:cytochrome-b5 reductase activity, acting on NADH"/>
    <property type="evidence" value="ECO:0007669"/>
    <property type="project" value="UniProtKB-EC"/>
</dbReference>
<evidence type="ECO:0000256" key="6">
    <source>
        <dbReference type="ARBA" id="ARBA00023002"/>
    </source>
</evidence>
<comment type="caution">
    <text evidence="12">The sequence shown here is derived from an EMBL/GenBank/DDBJ whole genome shotgun (WGS) entry which is preliminary data.</text>
</comment>
<name>A0A135SFY3_9PEZI</name>
<dbReference type="Gene3D" id="3.40.50.80">
    <property type="entry name" value="Nucleotide-binding domain of ferredoxin-NADP reductase (FNR) module"/>
    <property type="match status" value="1"/>
</dbReference>
<evidence type="ECO:0000313" key="13">
    <source>
        <dbReference type="Proteomes" id="UP000070121"/>
    </source>
</evidence>
<reference evidence="12 13" key="1">
    <citation type="submission" date="2014-02" db="EMBL/GenBank/DDBJ databases">
        <title>The genome sequence of Colletotrichum salicis CBS 607.94.</title>
        <authorList>
            <person name="Baroncelli R."/>
            <person name="Thon M.R."/>
        </authorList>
    </citation>
    <scope>NUCLEOTIDE SEQUENCE [LARGE SCALE GENOMIC DNA]</scope>
    <source>
        <strain evidence="12 13">CBS 607.94</strain>
    </source>
</reference>
<proteinExistence type="inferred from homology"/>
<evidence type="ECO:0000256" key="2">
    <source>
        <dbReference type="ARBA" id="ARBA00004572"/>
    </source>
</evidence>
<dbReference type="InterPro" id="IPR008333">
    <property type="entry name" value="Cbr1-like_FAD-bd_dom"/>
</dbReference>
<evidence type="ECO:0000256" key="4">
    <source>
        <dbReference type="ARBA" id="ARBA00022630"/>
    </source>
</evidence>
<dbReference type="Proteomes" id="UP000070121">
    <property type="component" value="Unassembled WGS sequence"/>
</dbReference>
<feature type="binding site" evidence="9">
    <location>
        <position position="155"/>
    </location>
    <ligand>
        <name>FAD</name>
        <dbReference type="ChEBI" id="CHEBI:57692"/>
    </ligand>
</feature>
<evidence type="ECO:0000256" key="9">
    <source>
        <dbReference type="PIRSR" id="PIRSR601834-1"/>
    </source>
</evidence>
<comment type="catalytic activity">
    <reaction evidence="10">
        <text>2 Fe(III)-[cytochrome b5] + NADH = 2 Fe(II)-[cytochrome b5] + NAD(+) + H(+)</text>
        <dbReference type="Rhea" id="RHEA:46680"/>
        <dbReference type="Rhea" id="RHEA-COMP:10438"/>
        <dbReference type="Rhea" id="RHEA-COMP:10439"/>
        <dbReference type="ChEBI" id="CHEBI:15378"/>
        <dbReference type="ChEBI" id="CHEBI:29033"/>
        <dbReference type="ChEBI" id="CHEBI:29034"/>
        <dbReference type="ChEBI" id="CHEBI:57540"/>
        <dbReference type="ChEBI" id="CHEBI:57945"/>
        <dbReference type="EC" id="1.6.2.2"/>
    </reaction>
</comment>
<dbReference type="InterPro" id="IPR001834">
    <property type="entry name" value="CBR-like"/>
</dbReference>
<keyword evidence="6 10" id="KW-0560">Oxidoreductase</keyword>
<dbReference type="OrthoDB" id="432685at2759"/>
<dbReference type="PRINTS" id="PR00371">
    <property type="entry name" value="FPNCR"/>
</dbReference>
<feature type="binding site" evidence="9">
    <location>
        <position position="105"/>
    </location>
    <ligand>
        <name>FAD</name>
        <dbReference type="ChEBI" id="CHEBI:57692"/>
    </ligand>
</feature>
<dbReference type="PROSITE" id="PS51384">
    <property type="entry name" value="FAD_FR"/>
    <property type="match status" value="1"/>
</dbReference>
<dbReference type="SUPFAM" id="SSF52343">
    <property type="entry name" value="Ferredoxin reductase-like, C-terminal NADP-linked domain"/>
    <property type="match status" value="1"/>
</dbReference>
<dbReference type="GO" id="GO:0005741">
    <property type="term" value="C:mitochondrial outer membrane"/>
    <property type="evidence" value="ECO:0007669"/>
    <property type="project" value="UniProtKB-SubCell"/>
</dbReference>
<dbReference type="CDD" id="cd06183">
    <property type="entry name" value="cyt_b5_reduct_like"/>
    <property type="match status" value="1"/>
</dbReference>
<dbReference type="PRINTS" id="PR00406">
    <property type="entry name" value="CYTB5RDTASE"/>
</dbReference>
<dbReference type="STRING" id="1209931.A0A135SFY3"/>
<keyword evidence="4 9" id="KW-0285">Flavoprotein</keyword>
<dbReference type="InterPro" id="IPR001433">
    <property type="entry name" value="OxRdtase_FAD/NAD-bd"/>
</dbReference>
<dbReference type="FunFam" id="3.40.50.80:FF:000009">
    <property type="entry name" value="NADH-cytochrome b5 reductase"/>
    <property type="match status" value="1"/>
</dbReference>
<sequence>MASVTLRRARPTTIAATVAAGGIGLAAYSRLFVNSASAESGAPPKVFGAGPAFVSLALESSEDVNHNTKRLRFKLPQREAVSGLSLTSAVLTMSWPEGRWLPVARPYTPVQPLGKNKNNPQRPPIALKTSMLIEQKDDAGYLELMVKKYPDGKQSTHIHSLTPGQKLLFALAIKGHQWKPNSYQHVTLIAGGAGITPIYQLAQGILRNPEDKTAITLVLGVNSDQDVLLKDEFEKFEKEFPGRFKAVYTVSNPVANSPYRKGYVTKQLLEEVGAVPKKEETKVFVCGPPAMEAALVGKRSAPGVLQELGYRKDQIHQF</sequence>
<feature type="binding site" evidence="9">
    <location>
        <position position="196"/>
    </location>
    <ligand>
        <name>FAD</name>
        <dbReference type="ChEBI" id="CHEBI:57692"/>
    </ligand>
</feature>
<evidence type="ECO:0000256" key="1">
    <source>
        <dbReference type="ARBA" id="ARBA00001974"/>
    </source>
</evidence>
<evidence type="ECO:0000256" key="3">
    <source>
        <dbReference type="ARBA" id="ARBA00006105"/>
    </source>
</evidence>
<dbReference type="PANTHER" id="PTHR19370:SF101">
    <property type="entry name" value="NADH-CYTOCHROME B5 REDUCTASE"/>
    <property type="match status" value="1"/>
</dbReference>
<dbReference type="AlphaFoldDB" id="A0A135SFY3"/>
<dbReference type="GO" id="GO:0006696">
    <property type="term" value="P:ergosterol biosynthetic process"/>
    <property type="evidence" value="ECO:0007669"/>
    <property type="project" value="TreeGrafter"/>
</dbReference>
<evidence type="ECO:0000256" key="8">
    <source>
        <dbReference type="ARBA" id="ARBA00023136"/>
    </source>
</evidence>
<dbReference type="InterPro" id="IPR017938">
    <property type="entry name" value="Riboflavin_synthase-like_b-brl"/>
</dbReference>
<dbReference type="EMBL" id="JFFI01002402">
    <property type="protein sequence ID" value="KXH34808.1"/>
    <property type="molecule type" value="Genomic_DNA"/>
</dbReference>
<organism evidence="12 13">
    <name type="scientific">Colletotrichum salicis</name>
    <dbReference type="NCBI Taxonomy" id="1209931"/>
    <lineage>
        <taxon>Eukaryota</taxon>
        <taxon>Fungi</taxon>
        <taxon>Dikarya</taxon>
        <taxon>Ascomycota</taxon>
        <taxon>Pezizomycotina</taxon>
        <taxon>Sordariomycetes</taxon>
        <taxon>Hypocreomycetidae</taxon>
        <taxon>Glomerellales</taxon>
        <taxon>Glomerellaceae</taxon>
        <taxon>Colletotrichum</taxon>
        <taxon>Colletotrichum acutatum species complex</taxon>
    </lineage>
</organism>
<dbReference type="Pfam" id="PF00970">
    <property type="entry name" value="FAD_binding_6"/>
    <property type="match status" value="1"/>
</dbReference>
<dbReference type="PANTHER" id="PTHR19370">
    <property type="entry name" value="NADH-CYTOCHROME B5 REDUCTASE"/>
    <property type="match status" value="1"/>
</dbReference>
<evidence type="ECO:0000256" key="10">
    <source>
        <dbReference type="RuleBase" id="RU361226"/>
    </source>
</evidence>
<feature type="binding site" evidence="9">
    <location>
        <position position="107"/>
    </location>
    <ligand>
        <name>FAD</name>
        <dbReference type="ChEBI" id="CHEBI:57692"/>
    </ligand>
</feature>
<dbReference type="SUPFAM" id="SSF63380">
    <property type="entry name" value="Riboflavin synthase domain-like"/>
    <property type="match status" value="1"/>
</dbReference>
<feature type="binding site" evidence="9">
    <location>
        <position position="153"/>
    </location>
    <ligand>
        <name>FAD</name>
        <dbReference type="ChEBI" id="CHEBI:57692"/>
    </ligand>
</feature>
<dbReference type="EC" id="1.6.2.2" evidence="10"/>
<dbReference type="InterPro" id="IPR001709">
    <property type="entry name" value="Flavoprot_Pyr_Nucl_cyt_Rdtase"/>
</dbReference>
<gene>
    <name evidence="12" type="ORF">CSAL01_00389</name>
</gene>
<evidence type="ECO:0000313" key="12">
    <source>
        <dbReference type="EMBL" id="KXH34808.1"/>
    </source>
</evidence>
<evidence type="ECO:0000256" key="7">
    <source>
        <dbReference type="ARBA" id="ARBA00023027"/>
    </source>
</evidence>
<dbReference type="InterPro" id="IPR017927">
    <property type="entry name" value="FAD-bd_FR_type"/>
</dbReference>
<comment type="subcellular location">
    <subcellularLocation>
        <location evidence="2">Mitochondrion outer membrane</location>
        <topology evidence="2">Single-pass membrane protein</topology>
    </subcellularLocation>
</comment>
<keyword evidence="7 10" id="KW-0520">NAD</keyword>